<dbReference type="UniPathway" id="UPA00047">
    <property type="reaction ID" value="UER00055"/>
</dbReference>
<dbReference type="InterPro" id="IPR029035">
    <property type="entry name" value="DHS-like_NAD/FAD-binding_dom"/>
</dbReference>
<evidence type="ECO:0000256" key="7">
    <source>
        <dbReference type="ARBA" id="ARBA00022679"/>
    </source>
</evidence>
<dbReference type="FunFam" id="3.40.50.970:FF:000016">
    <property type="entry name" value="Acetolactate synthase"/>
    <property type="match status" value="1"/>
</dbReference>
<organism evidence="18 19">
    <name type="scientific">Haemophilus haemolyticus M19501</name>
    <dbReference type="NCBI Taxonomy" id="1028803"/>
    <lineage>
        <taxon>Bacteria</taxon>
        <taxon>Pseudomonadati</taxon>
        <taxon>Pseudomonadota</taxon>
        <taxon>Gammaproteobacteria</taxon>
        <taxon>Pasteurellales</taxon>
        <taxon>Pasteurellaceae</taxon>
        <taxon>Haemophilus</taxon>
    </lineage>
</organism>
<dbReference type="GO" id="GO:0003984">
    <property type="term" value="F:acetolactate synthase activity"/>
    <property type="evidence" value="ECO:0007669"/>
    <property type="project" value="UniProtKB-EC"/>
</dbReference>
<dbReference type="eggNOG" id="COG0028">
    <property type="taxonomic scope" value="Bacteria"/>
</dbReference>
<keyword evidence="8 14" id="KW-0479">Metal-binding</keyword>
<dbReference type="GO" id="GO:0030976">
    <property type="term" value="F:thiamine pyrophosphate binding"/>
    <property type="evidence" value="ECO:0007669"/>
    <property type="project" value="UniProtKB-UniRule"/>
</dbReference>
<gene>
    <name evidence="18" type="ORF">GG9_1554</name>
</gene>
<dbReference type="Gene3D" id="3.40.50.970">
    <property type="match status" value="2"/>
</dbReference>
<evidence type="ECO:0000313" key="18">
    <source>
        <dbReference type="EMBL" id="EGT74067.1"/>
    </source>
</evidence>
<evidence type="ECO:0000256" key="8">
    <source>
        <dbReference type="ARBA" id="ARBA00022723"/>
    </source>
</evidence>
<comment type="catalytic activity">
    <reaction evidence="13 14">
        <text>2 pyruvate + H(+) = (2S)-2-acetolactate + CO2</text>
        <dbReference type="Rhea" id="RHEA:25249"/>
        <dbReference type="ChEBI" id="CHEBI:15361"/>
        <dbReference type="ChEBI" id="CHEBI:15378"/>
        <dbReference type="ChEBI" id="CHEBI:16526"/>
        <dbReference type="ChEBI" id="CHEBI:58476"/>
        <dbReference type="EC" id="2.2.1.6"/>
    </reaction>
</comment>
<comment type="similarity">
    <text evidence="3 14">Belongs to the TPP enzyme family.</text>
</comment>
<evidence type="ECO:0000256" key="11">
    <source>
        <dbReference type="ARBA" id="ARBA00023052"/>
    </source>
</evidence>
<dbReference type="SUPFAM" id="SSF52518">
    <property type="entry name" value="Thiamin diphosphate-binding fold (THDP-binding)"/>
    <property type="match status" value="2"/>
</dbReference>
<name>F9GR94_HAEHA</name>
<dbReference type="Pfam" id="PF02776">
    <property type="entry name" value="TPP_enzyme_N"/>
    <property type="match status" value="1"/>
</dbReference>
<comment type="pathway">
    <text evidence="2 14">Amino-acid biosynthesis; L-valine biosynthesis; L-valine from pyruvate: step 1/4.</text>
</comment>
<dbReference type="InterPro" id="IPR029061">
    <property type="entry name" value="THDP-binding"/>
</dbReference>
<evidence type="ECO:0000256" key="14">
    <source>
        <dbReference type="RuleBase" id="RU003591"/>
    </source>
</evidence>
<protein>
    <recommendedName>
        <fullName evidence="4 14">Acetolactate synthase</fullName>
        <ecNumber evidence="4 14">2.2.1.6</ecNumber>
    </recommendedName>
</protein>
<keyword evidence="6" id="KW-0285">Flavoprotein</keyword>
<dbReference type="GO" id="GO:0050660">
    <property type="term" value="F:flavin adenine dinucleotide binding"/>
    <property type="evidence" value="ECO:0007669"/>
    <property type="project" value="InterPro"/>
</dbReference>
<dbReference type="FunFam" id="3.40.50.970:FF:000007">
    <property type="entry name" value="Acetolactate synthase"/>
    <property type="match status" value="1"/>
</dbReference>
<evidence type="ECO:0000256" key="5">
    <source>
        <dbReference type="ARBA" id="ARBA00022605"/>
    </source>
</evidence>
<keyword evidence="12 14" id="KW-0100">Branched-chain amino acid biosynthesis</keyword>
<accession>F9GR94</accession>
<evidence type="ECO:0000256" key="2">
    <source>
        <dbReference type="ARBA" id="ARBA00005025"/>
    </source>
</evidence>
<evidence type="ECO:0000256" key="6">
    <source>
        <dbReference type="ARBA" id="ARBA00022630"/>
    </source>
</evidence>
<dbReference type="InterPro" id="IPR011766">
    <property type="entry name" value="TPP_enzyme_TPP-bd"/>
</dbReference>
<comment type="caution">
    <text evidence="18">The sequence shown here is derived from an EMBL/GenBank/DDBJ whole genome shotgun (WGS) entry which is preliminary data.</text>
</comment>
<evidence type="ECO:0000256" key="10">
    <source>
        <dbReference type="ARBA" id="ARBA00022842"/>
    </source>
</evidence>
<evidence type="ECO:0000313" key="19">
    <source>
        <dbReference type="Proteomes" id="UP000003258"/>
    </source>
</evidence>
<dbReference type="InterPro" id="IPR045229">
    <property type="entry name" value="TPP_enz"/>
</dbReference>
<keyword evidence="7 14" id="KW-0808">Transferase</keyword>
<dbReference type="PANTHER" id="PTHR18968:SF142">
    <property type="entry name" value="ACETOLACTATE SYNTHASE"/>
    <property type="match status" value="1"/>
</dbReference>
<evidence type="ECO:0000256" key="12">
    <source>
        <dbReference type="ARBA" id="ARBA00023304"/>
    </source>
</evidence>
<dbReference type="Pfam" id="PF00205">
    <property type="entry name" value="TPP_enzyme_M"/>
    <property type="match status" value="1"/>
</dbReference>
<dbReference type="GO" id="GO:0005948">
    <property type="term" value="C:acetolactate synthase complex"/>
    <property type="evidence" value="ECO:0007669"/>
    <property type="project" value="UniProtKB-ARBA"/>
</dbReference>
<evidence type="ECO:0000256" key="9">
    <source>
        <dbReference type="ARBA" id="ARBA00022827"/>
    </source>
</evidence>
<evidence type="ECO:0000259" key="17">
    <source>
        <dbReference type="Pfam" id="PF02776"/>
    </source>
</evidence>
<dbReference type="InterPro" id="IPR039368">
    <property type="entry name" value="AHAS_TPP"/>
</dbReference>
<dbReference type="NCBIfam" id="NF006524">
    <property type="entry name" value="PRK08978.1"/>
    <property type="match status" value="1"/>
</dbReference>
<feature type="domain" description="Thiamine pyrophosphate enzyme central" evidence="15">
    <location>
        <begin position="188"/>
        <end position="323"/>
    </location>
</feature>
<keyword evidence="9" id="KW-0274">FAD</keyword>
<comment type="pathway">
    <text evidence="1 14">Amino-acid biosynthesis; L-isoleucine biosynthesis; L-isoleucine from 2-oxobutanoate: step 1/4.</text>
</comment>
<evidence type="ECO:0000259" key="15">
    <source>
        <dbReference type="Pfam" id="PF00205"/>
    </source>
</evidence>
<evidence type="ECO:0000256" key="3">
    <source>
        <dbReference type="ARBA" id="ARBA00007812"/>
    </source>
</evidence>
<keyword evidence="5 14" id="KW-0028">Amino-acid biosynthesis</keyword>
<evidence type="ECO:0000256" key="4">
    <source>
        <dbReference type="ARBA" id="ARBA00013145"/>
    </source>
</evidence>
<dbReference type="InterPro" id="IPR000399">
    <property type="entry name" value="TPP-bd_CS"/>
</dbReference>
<proteinExistence type="inferred from homology"/>
<reference evidence="18 19" key="1">
    <citation type="journal article" date="2011" name="J. Bacteriol.">
        <title>Genome Sequences for Five Strains of the Emerging Pathogen Haemophilus haemolyticus.</title>
        <authorList>
            <person name="Jordan I.K."/>
            <person name="Conley A.B."/>
            <person name="Antonov I.V."/>
            <person name="Arthur R.A."/>
            <person name="Cook E.D."/>
            <person name="Cooper G.P."/>
            <person name="Jones B.L."/>
            <person name="Knipe K.M."/>
            <person name="Lee K.J."/>
            <person name="Liu X."/>
            <person name="Mitchell G.J."/>
            <person name="Pande P.R."/>
            <person name="Petit R.A."/>
            <person name="Qin S."/>
            <person name="Rajan V.N."/>
            <person name="Sarda S."/>
            <person name="Sebastian A."/>
            <person name="Tang S."/>
            <person name="Thapliyal R."/>
            <person name="Varghese N.J."/>
            <person name="Ye T."/>
            <person name="Katz L.S."/>
            <person name="Wang X."/>
            <person name="Rowe L."/>
            <person name="Frace M."/>
            <person name="Mayer L.W."/>
        </authorList>
    </citation>
    <scope>NUCLEOTIDE SEQUENCE [LARGE SCALE GENOMIC DNA]</scope>
    <source>
        <strain evidence="18 19">M19501</strain>
    </source>
</reference>
<dbReference type="PATRIC" id="fig|1028803.3.peg.1626"/>
<dbReference type="NCBIfam" id="TIGR00118">
    <property type="entry name" value="acolac_lg"/>
    <property type="match status" value="1"/>
</dbReference>
<dbReference type="AlphaFoldDB" id="F9GR94"/>
<dbReference type="RefSeq" id="WP_005632674.1">
    <property type="nucleotide sequence ID" value="NZ_AFQO01000016.1"/>
</dbReference>
<dbReference type="InterPro" id="IPR012000">
    <property type="entry name" value="Thiamin_PyroP_enz_cen_dom"/>
</dbReference>
<comment type="cofactor">
    <cofactor evidence="14">
        <name>thiamine diphosphate</name>
        <dbReference type="ChEBI" id="CHEBI:58937"/>
    </cofactor>
    <text evidence="14">Binds 1 thiamine pyrophosphate per subunit.</text>
</comment>
<dbReference type="FunFam" id="3.40.50.1220:FF:000008">
    <property type="entry name" value="Acetolactate synthase"/>
    <property type="match status" value="1"/>
</dbReference>
<dbReference type="CDD" id="cd07035">
    <property type="entry name" value="TPP_PYR_POX_like"/>
    <property type="match status" value="1"/>
</dbReference>
<dbReference type="Pfam" id="PF02775">
    <property type="entry name" value="TPP_enzyme_C"/>
    <property type="match status" value="1"/>
</dbReference>
<keyword evidence="10 14" id="KW-0460">Magnesium</keyword>
<evidence type="ECO:0000256" key="1">
    <source>
        <dbReference type="ARBA" id="ARBA00004974"/>
    </source>
</evidence>
<evidence type="ECO:0000259" key="16">
    <source>
        <dbReference type="Pfam" id="PF02775"/>
    </source>
</evidence>
<dbReference type="EMBL" id="AFQO01000016">
    <property type="protein sequence ID" value="EGT74067.1"/>
    <property type="molecule type" value="Genomic_DNA"/>
</dbReference>
<dbReference type="GO" id="GO:0009097">
    <property type="term" value="P:isoleucine biosynthetic process"/>
    <property type="evidence" value="ECO:0007669"/>
    <property type="project" value="UniProtKB-UniPathway"/>
</dbReference>
<dbReference type="Gene3D" id="3.40.50.1220">
    <property type="entry name" value="TPP-binding domain"/>
    <property type="match status" value="1"/>
</dbReference>
<evidence type="ECO:0000256" key="13">
    <source>
        <dbReference type="ARBA" id="ARBA00048670"/>
    </source>
</evidence>
<dbReference type="PROSITE" id="PS00187">
    <property type="entry name" value="TPP_ENZYMES"/>
    <property type="match status" value="1"/>
</dbReference>
<comment type="cofactor">
    <cofactor evidence="14">
        <name>Mg(2+)</name>
        <dbReference type="ChEBI" id="CHEBI:18420"/>
    </cofactor>
    <text evidence="14">Binds 1 Mg(2+) ion per subunit.</text>
</comment>
<dbReference type="InterPro" id="IPR012001">
    <property type="entry name" value="Thiamin_PyroP_enz_TPP-bd_dom"/>
</dbReference>
<keyword evidence="11 14" id="KW-0786">Thiamine pyrophosphate</keyword>
<dbReference type="GO" id="GO:0009099">
    <property type="term" value="P:L-valine biosynthetic process"/>
    <property type="evidence" value="ECO:0007669"/>
    <property type="project" value="UniProtKB-UniPathway"/>
</dbReference>
<feature type="domain" description="Thiamine pyrophosphate enzyme N-terminal TPP-binding" evidence="17">
    <location>
        <begin position="1"/>
        <end position="115"/>
    </location>
</feature>
<dbReference type="SUPFAM" id="SSF52467">
    <property type="entry name" value="DHS-like NAD/FAD-binding domain"/>
    <property type="match status" value="1"/>
</dbReference>
<dbReference type="PANTHER" id="PTHR18968">
    <property type="entry name" value="THIAMINE PYROPHOSPHATE ENZYMES"/>
    <property type="match status" value="1"/>
</dbReference>
<dbReference type="GO" id="GO:0000287">
    <property type="term" value="F:magnesium ion binding"/>
    <property type="evidence" value="ECO:0007669"/>
    <property type="project" value="UniProtKB-UniRule"/>
</dbReference>
<dbReference type="EC" id="2.2.1.6" evidence="4 14"/>
<feature type="domain" description="Thiamine pyrophosphate enzyme TPP-binding" evidence="16">
    <location>
        <begin position="378"/>
        <end position="526"/>
    </location>
</feature>
<dbReference type="UniPathway" id="UPA00049">
    <property type="reaction ID" value="UER00059"/>
</dbReference>
<sequence>MTGAQLIMACLKAHHVTTLFGYPGGAIMPTYDALYDAGLDHLLCRNEQGAAMAAIGYARSTGKVGVCIATSGPGATNLVTGLGDAMMDSIPVVAITGQVSSPLIGTDAFQEADVLGLSLACTKHSFIVQSADELADVFAEAFEIAQSGRPGPVLIDVPRDIQVGKVPVNIKAYVKTPEKPTALSVDKLAEAKELLKNARKPVLYVGGGVGMAKAVPALREFLAQTQMPSVSTLKGLGSIDPNDDVYMGMIGMHGTKAANFAVQESDLLLVCGARFDDRVTGKLDTFAPHAKVIHCDIDAAEIHKLRRADVALQGDLIQALNALKQDLDIEPWREQIRNFKAKLDFTYVENQGNRLIDPWALLNSLSNRKLNNAVICTDVGQHQMWSAQHMKHFAPENYITSAGFGTMGFGLPAAVGAKKARPQDEVILVTGDGSLMMNIQELGSIKRGNLPVKILLLDNQRLGMVRQWQDLFWNKRRSETILDDNPDFVMLANAFGIPAERIESADDVDAALNRLLNSKTAYLLQVCIPPDECVWPLVPPGACNADMVEEMN</sequence>
<dbReference type="InterPro" id="IPR012846">
    <property type="entry name" value="Acetolactate_synth_lsu"/>
</dbReference>
<dbReference type="Proteomes" id="UP000003258">
    <property type="component" value="Unassembled WGS sequence"/>
</dbReference>
<dbReference type="CDD" id="cd02015">
    <property type="entry name" value="TPP_AHAS"/>
    <property type="match status" value="1"/>
</dbReference>